<proteinExistence type="predicted"/>
<evidence type="ECO:0000313" key="1">
    <source>
        <dbReference type="EMBL" id="GMN23821.1"/>
    </source>
</evidence>
<comment type="caution">
    <text evidence="1">The sequence shown here is derived from an EMBL/GenBank/DDBJ whole genome shotgun (WGS) entry which is preliminary data.</text>
</comment>
<organism evidence="1 2">
    <name type="scientific">Ficus carica</name>
    <name type="common">Common fig</name>
    <dbReference type="NCBI Taxonomy" id="3494"/>
    <lineage>
        <taxon>Eukaryota</taxon>
        <taxon>Viridiplantae</taxon>
        <taxon>Streptophyta</taxon>
        <taxon>Embryophyta</taxon>
        <taxon>Tracheophyta</taxon>
        <taxon>Spermatophyta</taxon>
        <taxon>Magnoliopsida</taxon>
        <taxon>eudicotyledons</taxon>
        <taxon>Gunneridae</taxon>
        <taxon>Pentapetalae</taxon>
        <taxon>rosids</taxon>
        <taxon>fabids</taxon>
        <taxon>Rosales</taxon>
        <taxon>Moraceae</taxon>
        <taxon>Ficeae</taxon>
        <taxon>Ficus</taxon>
    </lineage>
</organism>
<dbReference type="AlphaFoldDB" id="A0AA87Z9K5"/>
<gene>
    <name evidence="1" type="ORF">TIFTF001_045816</name>
</gene>
<dbReference type="Proteomes" id="UP001187192">
    <property type="component" value="Unassembled WGS sequence"/>
</dbReference>
<evidence type="ECO:0000313" key="2">
    <source>
        <dbReference type="Proteomes" id="UP001187192"/>
    </source>
</evidence>
<dbReference type="EMBL" id="BTGU01004224">
    <property type="protein sequence ID" value="GMN23821.1"/>
    <property type="molecule type" value="Genomic_DNA"/>
</dbReference>
<sequence>MSYRGVSPSSVSQSISSGGGPLIVDALRRAGSPELQALYLFRDGLPLGVKQFIPAPIMGISLEDMIDAIMEAKIISYMVQVAAQEDDYLLVPIDDAGIPEPLDDPPIIIIANDDDEEDVEEEVEKEWEEFEGMKEEIKDVEDDPEEILFGDDDWDVFSDVTTE</sequence>
<keyword evidence="2" id="KW-1185">Reference proteome</keyword>
<name>A0AA87Z9K5_FICCA</name>
<accession>A0AA87Z9K5</accession>
<protein>
    <submittedName>
        <fullName evidence="1">Uncharacterized protein</fullName>
    </submittedName>
</protein>
<reference evidence="1" key="1">
    <citation type="submission" date="2023-07" db="EMBL/GenBank/DDBJ databases">
        <title>draft genome sequence of fig (Ficus carica).</title>
        <authorList>
            <person name="Takahashi T."/>
            <person name="Nishimura K."/>
        </authorList>
    </citation>
    <scope>NUCLEOTIDE SEQUENCE</scope>
</reference>